<accession>A0A1A8ZMF8</accession>
<gene>
    <name evidence="3" type="ORF">GA0070611_2892</name>
</gene>
<dbReference type="PANTHER" id="PTHR36833">
    <property type="entry name" value="SLR0610 PROTEIN-RELATED"/>
    <property type="match status" value="1"/>
</dbReference>
<dbReference type="InterPro" id="IPR010390">
    <property type="entry name" value="ABC-2_transporter-like"/>
</dbReference>
<feature type="transmembrane region" description="Helical" evidence="2">
    <location>
        <begin position="172"/>
        <end position="200"/>
    </location>
</feature>
<dbReference type="Pfam" id="PF06182">
    <property type="entry name" value="ABC2_membrane_6"/>
    <property type="match status" value="1"/>
</dbReference>
<dbReference type="STRING" id="261654.GA0070611_2892"/>
<feature type="transmembrane region" description="Helical" evidence="2">
    <location>
        <begin position="261"/>
        <end position="281"/>
    </location>
</feature>
<feature type="region of interest" description="Disordered" evidence="1">
    <location>
        <begin position="1"/>
        <end position="20"/>
    </location>
</feature>
<organism evidence="3 4">
    <name type="scientific">Micromonospora auratinigra</name>
    <dbReference type="NCBI Taxonomy" id="261654"/>
    <lineage>
        <taxon>Bacteria</taxon>
        <taxon>Bacillati</taxon>
        <taxon>Actinomycetota</taxon>
        <taxon>Actinomycetes</taxon>
        <taxon>Micromonosporales</taxon>
        <taxon>Micromonosporaceae</taxon>
        <taxon>Micromonospora</taxon>
    </lineage>
</organism>
<proteinExistence type="predicted"/>
<reference evidence="4" key="1">
    <citation type="submission" date="2016-06" db="EMBL/GenBank/DDBJ databases">
        <authorList>
            <person name="Varghese N."/>
            <person name="Submissions Spin"/>
        </authorList>
    </citation>
    <scope>NUCLEOTIDE SEQUENCE [LARGE SCALE GENOMIC DNA]</scope>
    <source>
        <strain evidence="4">DSM 44815</strain>
    </source>
</reference>
<protein>
    <submittedName>
        <fullName evidence="3">ABC-2 type transport system permease protein</fullName>
    </submittedName>
</protein>
<sequence length="293" mass="30834">MAEPVTLAGPDPAGVRDGGPDARVADRAGRLAAYRALLGAQARSQAAYRTSFVVDLVGNVGATVFDVVTVLVLFGVTRELGGFTLRETLVIVGLSSFAFATADLLVGNIERLPRYVRTGLFDAVLVRPLAALPQLLLMDLPVRKLSRSVFGLAVLVVAVTSAGIAWTPARLVLVVVAPLAGIVFFGAFFVATATVSFYWVDSGELANSVTYGGRDFTSYPVTVYGGWFRTIFAYGLGFAFVSYHPALALLGRADPLGLPGWVGWAAPGVALVAAALAALAWRVGIRHYRSTGS</sequence>
<feature type="transmembrane region" description="Helical" evidence="2">
    <location>
        <begin position="221"/>
        <end position="241"/>
    </location>
</feature>
<dbReference type="PATRIC" id="fig|261654.4.peg.2942"/>
<evidence type="ECO:0000313" key="4">
    <source>
        <dbReference type="Proteomes" id="UP000199385"/>
    </source>
</evidence>
<evidence type="ECO:0000256" key="2">
    <source>
        <dbReference type="SAM" id="Phobius"/>
    </source>
</evidence>
<keyword evidence="4" id="KW-1185">Reference proteome</keyword>
<dbReference type="EMBL" id="LT594323">
    <property type="protein sequence ID" value="SBT45048.1"/>
    <property type="molecule type" value="Genomic_DNA"/>
</dbReference>
<keyword evidence="2" id="KW-1133">Transmembrane helix</keyword>
<keyword evidence="2" id="KW-0812">Transmembrane</keyword>
<evidence type="ECO:0000313" key="3">
    <source>
        <dbReference type="EMBL" id="SBT45048.1"/>
    </source>
</evidence>
<keyword evidence="2" id="KW-0472">Membrane</keyword>
<feature type="transmembrane region" description="Helical" evidence="2">
    <location>
        <begin position="56"/>
        <end position="76"/>
    </location>
</feature>
<dbReference type="Proteomes" id="UP000199385">
    <property type="component" value="Chromosome I"/>
</dbReference>
<evidence type="ECO:0000256" key="1">
    <source>
        <dbReference type="SAM" id="MobiDB-lite"/>
    </source>
</evidence>
<name>A0A1A8ZMF8_9ACTN</name>
<dbReference type="PANTHER" id="PTHR36833:SF1">
    <property type="entry name" value="INTEGRAL MEMBRANE TRANSPORT PROTEIN"/>
    <property type="match status" value="1"/>
</dbReference>
<feature type="transmembrane region" description="Helical" evidence="2">
    <location>
        <begin position="88"/>
        <end position="109"/>
    </location>
</feature>
<dbReference type="AlphaFoldDB" id="A0A1A8ZMF8"/>
<feature type="transmembrane region" description="Helical" evidence="2">
    <location>
        <begin position="149"/>
        <end position="166"/>
    </location>
</feature>